<evidence type="ECO:0000313" key="3">
    <source>
        <dbReference type="Proteomes" id="UP000008783"/>
    </source>
</evidence>
<dbReference type="Pfam" id="PF24840">
    <property type="entry name" value="NTF2_SigF"/>
    <property type="match status" value="1"/>
</dbReference>
<dbReference type="InterPro" id="IPR057514">
    <property type="entry name" value="NTF2_SigF"/>
</dbReference>
<accession>H6QSY4</accession>
<dbReference type="VEuPathDB" id="FungiDB:PGTG_21955"/>
<gene>
    <name evidence="2" type="ORF">PGTG_21955</name>
</gene>
<dbReference type="OrthoDB" id="2344312at2759"/>
<dbReference type="AlphaFoldDB" id="H6QSY4"/>
<dbReference type="Proteomes" id="UP000008783">
    <property type="component" value="Unassembled WGS sequence"/>
</dbReference>
<dbReference type="RefSeq" id="XP_003889369.1">
    <property type="nucleotide sequence ID" value="XM_003889320.1"/>
</dbReference>
<dbReference type="PANTHER" id="PTHR35393">
    <property type="entry name" value="CHROMOSOME 1, WHOLE GENOME SHOTGUN SEQUENCE"/>
    <property type="match status" value="1"/>
</dbReference>
<keyword evidence="3" id="KW-1185">Reference proteome</keyword>
<dbReference type="GeneID" id="13540694"/>
<protein>
    <recommendedName>
        <fullName evidence="1">SigF-like NTF2-like domain-containing protein</fullName>
    </recommendedName>
</protein>
<name>H6QSY4_PUCGT</name>
<sequence>MRPDVPLHTQQASKFGTPRIPNAHGGLRGVIGLDKSNSGRPTCSAACDVKSFCLTLKLREMDDPVAEIKDVVRSLVEPYEAWVLASNVEKYFTEDAFILHPLLNQTRARGSREHLKGIYKILRVFTINNKIEFHAVMFNEDKTQGAIELTEHLYPRLFPFESMKFSLPLWIRIDLIKDSDGKYRICRQHDMVPTDPGIISLPFLSIVAQGFNIVKAFNGLAMGVIGKFLLDRRYLGA</sequence>
<reference evidence="3" key="1">
    <citation type="journal article" date="2011" name="Proc. Natl. Acad. Sci. U.S.A.">
        <title>Obligate biotrophy features unraveled by the genomic analysis of rust fungi.</title>
        <authorList>
            <person name="Duplessis S."/>
            <person name="Cuomo C.A."/>
            <person name="Lin Y.-C."/>
            <person name="Aerts A."/>
            <person name="Tisserant E."/>
            <person name="Veneault-Fourrey C."/>
            <person name="Joly D.L."/>
            <person name="Hacquard S."/>
            <person name="Amselem J."/>
            <person name="Cantarel B.L."/>
            <person name="Chiu R."/>
            <person name="Coutinho P.M."/>
            <person name="Feau N."/>
            <person name="Field M."/>
            <person name="Frey P."/>
            <person name="Gelhaye E."/>
            <person name="Goldberg J."/>
            <person name="Grabherr M.G."/>
            <person name="Kodira C.D."/>
            <person name="Kohler A."/>
            <person name="Kuees U."/>
            <person name="Lindquist E.A."/>
            <person name="Lucas S.M."/>
            <person name="Mago R."/>
            <person name="Mauceli E."/>
            <person name="Morin E."/>
            <person name="Murat C."/>
            <person name="Pangilinan J.L."/>
            <person name="Park R."/>
            <person name="Pearson M."/>
            <person name="Quesneville H."/>
            <person name="Rouhier N."/>
            <person name="Sakthikumar S."/>
            <person name="Salamov A.A."/>
            <person name="Schmutz J."/>
            <person name="Selles B."/>
            <person name="Shapiro H."/>
            <person name="Tanguay P."/>
            <person name="Tuskan G.A."/>
            <person name="Henrissat B."/>
            <person name="Van de Peer Y."/>
            <person name="Rouze P."/>
            <person name="Ellis J.G."/>
            <person name="Dodds P.N."/>
            <person name="Schein J.E."/>
            <person name="Zhong S."/>
            <person name="Hamelin R.C."/>
            <person name="Grigoriev I.V."/>
            <person name="Szabo L.J."/>
            <person name="Martin F."/>
        </authorList>
    </citation>
    <scope>NUCLEOTIDE SEQUENCE [LARGE SCALE GENOMIC DNA]</scope>
    <source>
        <strain evidence="3">CRL 75-36-700-3 / race SCCL</strain>
    </source>
</reference>
<dbReference type="eggNOG" id="ENOG502S534">
    <property type="taxonomic scope" value="Eukaryota"/>
</dbReference>
<dbReference type="KEGG" id="pgr:PGTG_21955"/>
<dbReference type="InParanoid" id="H6QSY4"/>
<evidence type="ECO:0000259" key="1">
    <source>
        <dbReference type="Pfam" id="PF24840"/>
    </source>
</evidence>
<dbReference type="EMBL" id="DS178302">
    <property type="protein sequence ID" value="EHS63938.1"/>
    <property type="molecule type" value="Genomic_DNA"/>
</dbReference>
<feature type="domain" description="SigF-like NTF2-like" evidence="1">
    <location>
        <begin position="61"/>
        <end position="229"/>
    </location>
</feature>
<evidence type="ECO:0000313" key="2">
    <source>
        <dbReference type="EMBL" id="EHS63938.1"/>
    </source>
</evidence>
<organism evidence="2 3">
    <name type="scientific">Puccinia graminis f. sp. tritici (strain CRL 75-36-700-3 / race SCCL)</name>
    <name type="common">Black stem rust fungus</name>
    <dbReference type="NCBI Taxonomy" id="418459"/>
    <lineage>
        <taxon>Eukaryota</taxon>
        <taxon>Fungi</taxon>
        <taxon>Dikarya</taxon>
        <taxon>Basidiomycota</taxon>
        <taxon>Pucciniomycotina</taxon>
        <taxon>Pucciniomycetes</taxon>
        <taxon>Pucciniales</taxon>
        <taxon>Pucciniaceae</taxon>
        <taxon>Puccinia</taxon>
    </lineage>
</organism>
<dbReference type="PANTHER" id="PTHR35393:SF1">
    <property type="entry name" value="SNOAL-LIKE DOMAIN-CONTAINING PROTEIN"/>
    <property type="match status" value="1"/>
</dbReference>
<dbReference type="HOGENOM" id="CLU_079426_2_0_1"/>
<proteinExistence type="predicted"/>